<reference evidence="1" key="2">
    <citation type="journal article" date="2020" name="Nat. Commun.">
        <title>Large-scale genome sequencing of mycorrhizal fungi provides insights into the early evolution of symbiotic traits.</title>
        <authorList>
            <person name="Miyauchi S."/>
            <person name="Kiss E."/>
            <person name="Kuo A."/>
            <person name="Drula E."/>
            <person name="Kohler A."/>
            <person name="Sanchez-Garcia M."/>
            <person name="Morin E."/>
            <person name="Andreopoulos B."/>
            <person name="Barry K.W."/>
            <person name="Bonito G."/>
            <person name="Buee M."/>
            <person name="Carver A."/>
            <person name="Chen C."/>
            <person name="Cichocki N."/>
            <person name="Clum A."/>
            <person name="Culley D."/>
            <person name="Crous P.W."/>
            <person name="Fauchery L."/>
            <person name="Girlanda M."/>
            <person name="Hayes R.D."/>
            <person name="Keri Z."/>
            <person name="LaButti K."/>
            <person name="Lipzen A."/>
            <person name="Lombard V."/>
            <person name="Magnuson J."/>
            <person name="Maillard F."/>
            <person name="Murat C."/>
            <person name="Nolan M."/>
            <person name="Ohm R.A."/>
            <person name="Pangilinan J."/>
            <person name="Pereira M.F."/>
            <person name="Perotto S."/>
            <person name="Peter M."/>
            <person name="Pfister S."/>
            <person name="Riley R."/>
            <person name="Sitrit Y."/>
            <person name="Stielow J.B."/>
            <person name="Szollosi G."/>
            <person name="Zifcakova L."/>
            <person name="Stursova M."/>
            <person name="Spatafora J.W."/>
            <person name="Tedersoo L."/>
            <person name="Vaario L.M."/>
            <person name="Yamada A."/>
            <person name="Yan M."/>
            <person name="Wang P."/>
            <person name="Xu J."/>
            <person name="Bruns T."/>
            <person name="Baldrian P."/>
            <person name="Vilgalys R."/>
            <person name="Dunand C."/>
            <person name="Henrissat B."/>
            <person name="Grigoriev I.V."/>
            <person name="Hibbett D."/>
            <person name="Nagy L.G."/>
            <person name="Martin F.M."/>
        </authorList>
    </citation>
    <scope>NUCLEOTIDE SEQUENCE</scope>
    <source>
        <strain evidence="1">P2</strain>
    </source>
</reference>
<reference evidence="1" key="1">
    <citation type="submission" date="2019-10" db="EMBL/GenBank/DDBJ databases">
        <authorList>
            <consortium name="DOE Joint Genome Institute"/>
            <person name="Kuo A."/>
            <person name="Miyauchi S."/>
            <person name="Kiss E."/>
            <person name="Drula E."/>
            <person name="Kohler A."/>
            <person name="Sanchez-Garcia M."/>
            <person name="Andreopoulos B."/>
            <person name="Barry K.W."/>
            <person name="Bonito G."/>
            <person name="Buee M."/>
            <person name="Carver A."/>
            <person name="Chen C."/>
            <person name="Cichocki N."/>
            <person name="Clum A."/>
            <person name="Culley D."/>
            <person name="Crous P.W."/>
            <person name="Fauchery L."/>
            <person name="Girlanda M."/>
            <person name="Hayes R."/>
            <person name="Keri Z."/>
            <person name="Labutti K."/>
            <person name="Lipzen A."/>
            <person name="Lombard V."/>
            <person name="Magnuson J."/>
            <person name="Maillard F."/>
            <person name="Morin E."/>
            <person name="Murat C."/>
            <person name="Nolan M."/>
            <person name="Ohm R."/>
            <person name="Pangilinan J."/>
            <person name="Pereira M."/>
            <person name="Perotto S."/>
            <person name="Peter M."/>
            <person name="Riley R."/>
            <person name="Sitrit Y."/>
            <person name="Stielow B."/>
            <person name="Szollosi G."/>
            <person name="Zifcakova L."/>
            <person name="Stursova M."/>
            <person name="Spatafora J.W."/>
            <person name="Tedersoo L."/>
            <person name="Vaario L.-M."/>
            <person name="Yamada A."/>
            <person name="Yan M."/>
            <person name="Wang P."/>
            <person name="Xu J."/>
            <person name="Bruns T."/>
            <person name="Baldrian P."/>
            <person name="Vilgalys R."/>
            <person name="Henrissat B."/>
            <person name="Grigoriev I.V."/>
            <person name="Hibbett D."/>
            <person name="Nagy L.G."/>
            <person name="Martin F.M."/>
        </authorList>
    </citation>
    <scope>NUCLEOTIDE SEQUENCE</scope>
    <source>
        <strain evidence="1">P2</strain>
    </source>
</reference>
<name>A0ACB6Z816_THEGA</name>
<evidence type="ECO:0000313" key="1">
    <source>
        <dbReference type="EMBL" id="KAF9645286.1"/>
    </source>
</evidence>
<proteinExistence type="predicted"/>
<comment type="caution">
    <text evidence="1">The sequence shown here is derived from an EMBL/GenBank/DDBJ whole genome shotgun (WGS) entry which is preliminary data.</text>
</comment>
<dbReference type="EMBL" id="MU118096">
    <property type="protein sequence ID" value="KAF9645286.1"/>
    <property type="molecule type" value="Genomic_DNA"/>
</dbReference>
<evidence type="ECO:0000313" key="2">
    <source>
        <dbReference type="Proteomes" id="UP000886501"/>
    </source>
</evidence>
<accession>A0ACB6Z816</accession>
<protein>
    <submittedName>
        <fullName evidence="1">Uncharacterized protein</fullName>
    </submittedName>
</protein>
<organism evidence="1 2">
    <name type="scientific">Thelephora ganbajun</name>
    <name type="common">Ganba fungus</name>
    <dbReference type="NCBI Taxonomy" id="370292"/>
    <lineage>
        <taxon>Eukaryota</taxon>
        <taxon>Fungi</taxon>
        <taxon>Dikarya</taxon>
        <taxon>Basidiomycota</taxon>
        <taxon>Agaricomycotina</taxon>
        <taxon>Agaricomycetes</taxon>
        <taxon>Thelephorales</taxon>
        <taxon>Thelephoraceae</taxon>
        <taxon>Thelephora</taxon>
    </lineage>
</organism>
<gene>
    <name evidence="1" type="ORF">BDM02DRAFT_598079</name>
</gene>
<keyword evidence="2" id="KW-1185">Reference proteome</keyword>
<dbReference type="Proteomes" id="UP000886501">
    <property type="component" value="Unassembled WGS sequence"/>
</dbReference>
<sequence length="149" mass="16583">MTWFGLLRGLQSVTTSDPFSFTGLGSVRTATKRAGGTVRNHGGSPGKRLGIKKFSDQYVIPGNIIVRQRGSQFHPGQYVKMGRDHTIYATAPGFVRFYKEKWMRTDRKFVGVVLTKGEKLPRDDTNLGRSRYFGLVDVNNTAAGPRPSM</sequence>